<gene>
    <name evidence="2" type="ORF">HXX76_008969</name>
</gene>
<comment type="caution">
    <text evidence="2">The sequence shown here is derived from an EMBL/GenBank/DDBJ whole genome shotgun (WGS) entry which is preliminary data.</text>
</comment>
<reference evidence="2" key="1">
    <citation type="journal article" date="2020" name="bioRxiv">
        <title>Comparative genomics of Chlamydomonas.</title>
        <authorList>
            <person name="Craig R.J."/>
            <person name="Hasan A.R."/>
            <person name="Ness R.W."/>
            <person name="Keightley P.D."/>
        </authorList>
    </citation>
    <scope>NUCLEOTIDE SEQUENCE</scope>
    <source>
        <strain evidence="2">SAG 7.73</strain>
    </source>
</reference>
<dbReference type="GO" id="GO:0030149">
    <property type="term" value="P:sphingolipid catabolic process"/>
    <property type="evidence" value="ECO:0007669"/>
    <property type="project" value="TreeGrafter"/>
</dbReference>
<dbReference type="Proteomes" id="UP000650467">
    <property type="component" value="Unassembled WGS sequence"/>
</dbReference>
<dbReference type="PANTHER" id="PTHR12393:SF6">
    <property type="entry name" value="SPHINGOMYELIN PHOSPHODIESTERASE 2"/>
    <property type="match status" value="1"/>
</dbReference>
<feature type="compositionally biased region" description="Low complexity" evidence="1">
    <location>
        <begin position="244"/>
        <end position="253"/>
    </location>
</feature>
<dbReference type="GO" id="GO:0004620">
    <property type="term" value="F:phospholipase activity"/>
    <property type="evidence" value="ECO:0007669"/>
    <property type="project" value="TreeGrafter"/>
</dbReference>
<dbReference type="GO" id="GO:0046513">
    <property type="term" value="P:ceramide biosynthetic process"/>
    <property type="evidence" value="ECO:0007669"/>
    <property type="project" value="TreeGrafter"/>
</dbReference>
<evidence type="ECO:0000313" key="3">
    <source>
        <dbReference type="Proteomes" id="UP000650467"/>
    </source>
</evidence>
<proteinExistence type="predicted"/>
<feature type="region of interest" description="Disordered" evidence="1">
    <location>
        <begin position="1"/>
        <end position="38"/>
    </location>
</feature>
<dbReference type="GO" id="GO:0071944">
    <property type="term" value="C:cell periphery"/>
    <property type="evidence" value="ECO:0007669"/>
    <property type="project" value="TreeGrafter"/>
</dbReference>
<sequence length="648" mass="67228">MPGQVPGSGEDTHEHPVETGSMAADADPSEVGHCTGDSSKCPLEGLPAELLDRIAHYLDDPNTVACTLRLLSRTLAAHFRSHTAVRLSLPVPHHAFVRRFGSWSAVRSLPLAQRRQLLALTAASGSVANLRVVAGGPGVTRALGTAGCAMTEEVFTAAAAAGQLRMCRELYELGCPWISGTVQAAARAGHGRVVRALVLSGCPWELPEAAVACSSAAVMSELFRLRTARRFYTLGDGAQGFVTDGGSSDSDGQAGAGGGAEEEDGKDGWAAEEMLGVGNRSGNIPIAAPWTGDGLRERLAWMQQRGYRIAMPPPELLPLSDAAAIGELARQCLMDTTDANADLQQLCRLWEHAAAGGHLDTLAALKELQPLAVLEELQPLALWDQGHGGDGGAAGQQRGERESVEAAAAQGAARAGRADVLTWLLEQFPAAAVLQEGLWGHAAQGGGSLAVLQLLAQRGCPGHLSNTHLEAAVKAGCSGEAAQWMVQEHGCVASAWAMVAAAVGRGEPGVVETLRAAGAPLTSNVATAGRCQFAALGKSARNRAGNPAFDMANTNYDDIKSGVNLPFTVFTLAHSEGRREDKHADFQEHDELAGGCAHTPLAAMADAADAAHLAMTAEVDKLIAEVSVWHPDAVVCCEGAGACTCAGV</sequence>
<keyword evidence="3" id="KW-1185">Reference proteome</keyword>
<evidence type="ECO:0000313" key="2">
    <source>
        <dbReference type="EMBL" id="KAG2432629.1"/>
    </source>
</evidence>
<feature type="region of interest" description="Disordered" evidence="1">
    <location>
        <begin position="385"/>
        <end position="408"/>
    </location>
</feature>
<evidence type="ECO:0000256" key="1">
    <source>
        <dbReference type="SAM" id="MobiDB-lite"/>
    </source>
</evidence>
<accession>A0A835W0L8</accession>
<dbReference type="GO" id="GO:0016020">
    <property type="term" value="C:membrane"/>
    <property type="evidence" value="ECO:0007669"/>
    <property type="project" value="TreeGrafter"/>
</dbReference>
<dbReference type="PANTHER" id="PTHR12393">
    <property type="entry name" value="SPHINGOMYELIN PHOSPHODIESTERASE RELATED"/>
    <property type="match status" value="1"/>
</dbReference>
<dbReference type="OrthoDB" id="547654at2759"/>
<evidence type="ECO:0008006" key="4">
    <source>
        <dbReference type="Google" id="ProtNLM"/>
    </source>
</evidence>
<feature type="region of interest" description="Disordered" evidence="1">
    <location>
        <begin position="242"/>
        <end position="267"/>
    </location>
</feature>
<organism evidence="2 3">
    <name type="scientific">Chlamydomonas incerta</name>
    <dbReference type="NCBI Taxonomy" id="51695"/>
    <lineage>
        <taxon>Eukaryota</taxon>
        <taxon>Viridiplantae</taxon>
        <taxon>Chlorophyta</taxon>
        <taxon>core chlorophytes</taxon>
        <taxon>Chlorophyceae</taxon>
        <taxon>CS clade</taxon>
        <taxon>Chlamydomonadales</taxon>
        <taxon>Chlamydomonadaceae</taxon>
        <taxon>Chlamydomonas</taxon>
    </lineage>
</organism>
<dbReference type="AlphaFoldDB" id="A0A835W0L8"/>
<dbReference type="GO" id="GO:0005783">
    <property type="term" value="C:endoplasmic reticulum"/>
    <property type="evidence" value="ECO:0007669"/>
    <property type="project" value="TreeGrafter"/>
</dbReference>
<protein>
    <recommendedName>
        <fullName evidence="4">F-box domain-containing protein</fullName>
    </recommendedName>
</protein>
<dbReference type="EMBL" id="JAEHOC010000021">
    <property type="protein sequence ID" value="KAG2432629.1"/>
    <property type="molecule type" value="Genomic_DNA"/>
</dbReference>
<name>A0A835W0L8_CHLIN</name>